<dbReference type="InterPro" id="IPR046955">
    <property type="entry name" value="PHR1-like"/>
</dbReference>
<evidence type="ECO:0000256" key="1">
    <source>
        <dbReference type="ARBA" id="ARBA00004123"/>
    </source>
</evidence>
<evidence type="ECO:0000313" key="7">
    <source>
        <dbReference type="EMBL" id="RYR36180.1"/>
    </source>
</evidence>
<feature type="compositionally biased region" description="Polar residues" evidence="5">
    <location>
        <begin position="18"/>
        <end position="31"/>
    </location>
</feature>
<gene>
    <name evidence="7" type="ORF">Ahy_A10g051196</name>
</gene>
<dbReference type="SMR" id="A0A445BBY0"/>
<evidence type="ECO:0000256" key="2">
    <source>
        <dbReference type="ARBA" id="ARBA00023015"/>
    </source>
</evidence>
<evidence type="ECO:0000259" key="6">
    <source>
        <dbReference type="PROSITE" id="PS51294"/>
    </source>
</evidence>
<dbReference type="GO" id="GO:0005634">
    <property type="term" value="C:nucleus"/>
    <property type="evidence" value="ECO:0007669"/>
    <property type="project" value="UniProtKB-SubCell"/>
</dbReference>
<dbReference type="GO" id="GO:0003677">
    <property type="term" value="F:DNA binding"/>
    <property type="evidence" value="ECO:0007669"/>
    <property type="project" value="InterPro"/>
</dbReference>
<feature type="region of interest" description="Disordered" evidence="5">
    <location>
        <begin position="1"/>
        <end position="91"/>
    </location>
</feature>
<dbReference type="Proteomes" id="UP000289738">
    <property type="component" value="Chromosome A10"/>
</dbReference>
<dbReference type="Pfam" id="PF00249">
    <property type="entry name" value="Myb_DNA-binding"/>
    <property type="match status" value="1"/>
</dbReference>
<dbReference type="EMBL" id="SDMP01000010">
    <property type="protein sequence ID" value="RYR36180.1"/>
    <property type="molecule type" value="Genomic_DNA"/>
</dbReference>
<evidence type="ECO:0000256" key="4">
    <source>
        <dbReference type="ARBA" id="ARBA00023242"/>
    </source>
</evidence>
<dbReference type="InterPro" id="IPR006447">
    <property type="entry name" value="Myb_dom_plants"/>
</dbReference>
<accession>A0A445BBY0</accession>
<dbReference type="PANTHER" id="PTHR31314:SF128">
    <property type="entry name" value="OS11G0106100 PROTEIN"/>
    <property type="match status" value="1"/>
</dbReference>
<evidence type="ECO:0000313" key="8">
    <source>
        <dbReference type="Proteomes" id="UP000289738"/>
    </source>
</evidence>
<dbReference type="SUPFAM" id="SSF46689">
    <property type="entry name" value="Homeodomain-like"/>
    <property type="match status" value="1"/>
</dbReference>
<dbReference type="PROSITE" id="PS51294">
    <property type="entry name" value="HTH_MYB"/>
    <property type="match status" value="1"/>
</dbReference>
<keyword evidence="8" id="KW-1185">Reference proteome</keyword>
<dbReference type="GO" id="GO:0003700">
    <property type="term" value="F:DNA-binding transcription factor activity"/>
    <property type="evidence" value="ECO:0007669"/>
    <property type="project" value="InterPro"/>
</dbReference>
<dbReference type="OrthoDB" id="551907at2759"/>
<dbReference type="InterPro" id="IPR009057">
    <property type="entry name" value="Homeodomain-like_sf"/>
</dbReference>
<dbReference type="AlphaFoldDB" id="A0A445BBY0"/>
<feature type="compositionally biased region" description="Basic and acidic residues" evidence="5">
    <location>
        <begin position="70"/>
        <end position="86"/>
    </location>
</feature>
<keyword evidence="3" id="KW-0804">Transcription</keyword>
<dbReference type="NCBIfam" id="TIGR01557">
    <property type="entry name" value="myb_SHAQKYF"/>
    <property type="match status" value="1"/>
</dbReference>
<reference evidence="7 8" key="1">
    <citation type="submission" date="2019-01" db="EMBL/GenBank/DDBJ databases">
        <title>Sequencing of cultivated peanut Arachis hypogaea provides insights into genome evolution and oil improvement.</title>
        <authorList>
            <person name="Chen X."/>
        </authorList>
    </citation>
    <scope>NUCLEOTIDE SEQUENCE [LARGE SCALE GENOMIC DNA]</scope>
    <source>
        <strain evidence="8">cv. Fuhuasheng</strain>
        <tissue evidence="7">Leaves</tissue>
    </source>
</reference>
<keyword evidence="2" id="KW-0805">Transcription regulation</keyword>
<feature type="domain" description="HTH myb-type" evidence="6">
    <location>
        <begin position="93"/>
        <end position="153"/>
    </location>
</feature>
<dbReference type="PANTHER" id="PTHR31314">
    <property type="entry name" value="MYB FAMILY TRANSCRIPTION FACTOR PHL7-LIKE"/>
    <property type="match status" value="1"/>
</dbReference>
<dbReference type="Gene3D" id="1.10.10.60">
    <property type="entry name" value="Homeodomain-like"/>
    <property type="match status" value="1"/>
</dbReference>
<comment type="caution">
    <text evidence="7">The sequence shown here is derived from an EMBL/GenBank/DDBJ whole genome shotgun (WGS) entry which is preliminary data.</text>
</comment>
<evidence type="ECO:0000256" key="3">
    <source>
        <dbReference type="ARBA" id="ARBA00023163"/>
    </source>
</evidence>
<feature type="compositionally biased region" description="Acidic residues" evidence="5">
    <location>
        <begin position="7"/>
        <end position="17"/>
    </location>
</feature>
<dbReference type="InterPro" id="IPR017930">
    <property type="entry name" value="Myb_dom"/>
</dbReference>
<comment type="subcellular location">
    <subcellularLocation>
        <location evidence="1">Nucleus</location>
    </subcellularLocation>
</comment>
<dbReference type="STRING" id="3818.A0A445BBY0"/>
<feature type="region of interest" description="Disordered" evidence="5">
    <location>
        <begin position="357"/>
        <end position="389"/>
    </location>
</feature>
<sequence length="389" mass="44478">MSKEYADEIIIEEDEETSSLGCCSQKCSSFDLNEEASSEEEEEEGGKNKKEEDEAACDEEEINANGTSNSREDERNNNNKNNERRGGVRQYVRSKMPRLRWTPELHLSFVHAVERLGGQERATPKLVLQLMNVRGLSIAHVKSHLQMYRSKKLDETGQVLGQTYRSRQLHEVVGRSRNHHELLNPHHHFKMGNGGIILATNFNHHHHFQGSLMPHHHHPHFSLSSRSHAIATDSGQHELYLNHQGLRVTSNEIVSSSSNHQGRSSSNQVQVMDTSCRIAPIRPSHFLEEKKWPPLEIMNNHHQWKFKGPTTIGNIPESVQPSIREYLSTSNNNLRLEFDPPFRIKLNEVKREKREERLPNLQLGLSHGGDGSDDDCRETQEISTKLSLS</sequence>
<organism evidence="7 8">
    <name type="scientific">Arachis hypogaea</name>
    <name type="common">Peanut</name>
    <dbReference type="NCBI Taxonomy" id="3818"/>
    <lineage>
        <taxon>Eukaryota</taxon>
        <taxon>Viridiplantae</taxon>
        <taxon>Streptophyta</taxon>
        <taxon>Embryophyta</taxon>
        <taxon>Tracheophyta</taxon>
        <taxon>Spermatophyta</taxon>
        <taxon>Magnoliopsida</taxon>
        <taxon>eudicotyledons</taxon>
        <taxon>Gunneridae</taxon>
        <taxon>Pentapetalae</taxon>
        <taxon>rosids</taxon>
        <taxon>fabids</taxon>
        <taxon>Fabales</taxon>
        <taxon>Fabaceae</taxon>
        <taxon>Papilionoideae</taxon>
        <taxon>50 kb inversion clade</taxon>
        <taxon>dalbergioids sensu lato</taxon>
        <taxon>Dalbergieae</taxon>
        <taxon>Pterocarpus clade</taxon>
        <taxon>Arachis</taxon>
    </lineage>
</organism>
<proteinExistence type="predicted"/>
<protein>
    <recommendedName>
        <fullName evidence="6">HTH myb-type domain-containing protein</fullName>
    </recommendedName>
</protein>
<name>A0A445BBY0_ARAHY</name>
<dbReference type="Gramene" id="arahy.Tifrunner.gnm2.ann2.Ah10g018700.1">
    <property type="protein sequence ID" value="arahy.Tifrunner.gnm2.ann2.Ah10g018700.1-CDS"/>
    <property type="gene ID" value="arahy.Tifrunner.gnm2.ann2.Ah10g018700"/>
</dbReference>
<dbReference type="FunFam" id="1.10.10.60:FF:000002">
    <property type="entry name" value="Myb family transcription factor"/>
    <property type="match status" value="1"/>
</dbReference>
<keyword evidence="4" id="KW-0539">Nucleus</keyword>
<feature type="compositionally biased region" description="Acidic residues" evidence="5">
    <location>
        <begin position="53"/>
        <end position="62"/>
    </location>
</feature>
<evidence type="ECO:0000256" key="5">
    <source>
        <dbReference type="SAM" id="MobiDB-lite"/>
    </source>
</evidence>
<dbReference type="InterPro" id="IPR001005">
    <property type="entry name" value="SANT/Myb"/>
</dbReference>
<feature type="compositionally biased region" description="Acidic residues" evidence="5">
    <location>
        <begin position="32"/>
        <end position="44"/>
    </location>
</feature>